<geneLocation type="plasmid" evidence="8 9">
    <name>unnamed1</name>
</geneLocation>
<protein>
    <submittedName>
        <fullName evidence="8">DNA-binding response regulator</fullName>
    </submittedName>
</protein>
<dbReference type="OrthoDB" id="2448676at2"/>
<keyword evidence="1 5" id="KW-0597">Phosphoprotein</keyword>
<dbReference type="AlphaFoldDB" id="A0A1Q2L437"/>
<dbReference type="Pfam" id="PF00072">
    <property type="entry name" value="Response_reg"/>
    <property type="match status" value="1"/>
</dbReference>
<feature type="domain" description="HTH luxR-type" evidence="6">
    <location>
        <begin position="154"/>
        <end position="219"/>
    </location>
</feature>
<dbReference type="InterPro" id="IPR051015">
    <property type="entry name" value="EvgA-like"/>
</dbReference>
<dbReference type="PROSITE" id="PS00622">
    <property type="entry name" value="HTH_LUXR_1"/>
    <property type="match status" value="1"/>
</dbReference>
<keyword evidence="8" id="KW-0614">Plasmid</keyword>
<dbReference type="SUPFAM" id="SSF46894">
    <property type="entry name" value="C-terminal effector domain of the bipartite response regulators"/>
    <property type="match status" value="1"/>
</dbReference>
<gene>
    <name evidence="8" type="ORF">B0X71_18750</name>
</gene>
<feature type="modified residue" description="4-aspartylphosphate" evidence="5">
    <location>
        <position position="55"/>
    </location>
</feature>
<dbReference type="CDD" id="cd17535">
    <property type="entry name" value="REC_NarL-like"/>
    <property type="match status" value="1"/>
</dbReference>
<evidence type="ECO:0000256" key="3">
    <source>
        <dbReference type="ARBA" id="ARBA00023125"/>
    </source>
</evidence>
<evidence type="ECO:0000256" key="5">
    <source>
        <dbReference type="PROSITE-ProRule" id="PRU00169"/>
    </source>
</evidence>
<evidence type="ECO:0000259" key="6">
    <source>
        <dbReference type="PROSITE" id="PS50043"/>
    </source>
</evidence>
<dbReference type="SMART" id="SM00421">
    <property type="entry name" value="HTH_LUXR"/>
    <property type="match status" value="1"/>
</dbReference>
<name>A0A1Q2L437_9BACL</name>
<organism evidence="8 9">
    <name type="scientific">Planococcus lenghuensis</name>
    <dbReference type="NCBI Taxonomy" id="2213202"/>
    <lineage>
        <taxon>Bacteria</taxon>
        <taxon>Bacillati</taxon>
        <taxon>Bacillota</taxon>
        <taxon>Bacilli</taxon>
        <taxon>Bacillales</taxon>
        <taxon>Caryophanaceae</taxon>
        <taxon>Planococcus</taxon>
    </lineage>
</organism>
<reference evidence="8 9" key="1">
    <citation type="submission" date="2017-02" db="EMBL/GenBank/DDBJ databases">
        <title>The complete genomic sequence of a novel cold adapted crude oil-degrading bacterium Planococcus qaidamina Y42.</title>
        <authorList>
            <person name="Yang R."/>
        </authorList>
    </citation>
    <scope>NUCLEOTIDE SEQUENCE [LARGE SCALE GENOMIC DNA]</scope>
    <source>
        <strain evidence="8 9">Y42</strain>
        <plasmid evidence="8 9">unnamed1</plasmid>
    </source>
</reference>
<evidence type="ECO:0000313" key="9">
    <source>
        <dbReference type="Proteomes" id="UP000188184"/>
    </source>
</evidence>
<evidence type="ECO:0000256" key="2">
    <source>
        <dbReference type="ARBA" id="ARBA00023015"/>
    </source>
</evidence>
<evidence type="ECO:0000256" key="4">
    <source>
        <dbReference type="ARBA" id="ARBA00023163"/>
    </source>
</evidence>
<dbReference type="PANTHER" id="PTHR45566:SF2">
    <property type="entry name" value="NARL SUBFAMILY"/>
    <property type="match status" value="1"/>
</dbReference>
<dbReference type="Gene3D" id="3.40.50.2300">
    <property type="match status" value="1"/>
</dbReference>
<keyword evidence="4" id="KW-0804">Transcription</keyword>
<dbReference type="Proteomes" id="UP000188184">
    <property type="component" value="Plasmid unnamed1"/>
</dbReference>
<feature type="domain" description="Response regulatory" evidence="7">
    <location>
        <begin position="4"/>
        <end position="120"/>
    </location>
</feature>
<accession>A0A1Q2L437</accession>
<dbReference type="SUPFAM" id="SSF52172">
    <property type="entry name" value="CheY-like"/>
    <property type="match status" value="1"/>
</dbReference>
<evidence type="ECO:0000313" key="8">
    <source>
        <dbReference type="EMBL" id="AQQ55225.1"/>
    </source>
</evidence>
<dbReference type="InterPro" id="IPR011006">
    <property type="entry name" value="CheY-like_superfamily"/>
</dbReference>
<dbReference type="PRINTS" id="PR00038">
    <property type="entry name" value="HTHLUXR"/>
</dbReference>
<dbReference type="RefSeq" id="WP_077591087.1">
    <property type="nucleotide sequence ID" value="NZ_CP019641.1"/>
</dbReference>
<keyword evidence="2" id="KW-0805">Transcription regulation</keyword>
<proteinExistence type="predicted"/>
<sequence length="223" mass="24536">MTLTVMLVDQNTQFREGLKRILEADGAAQVIAEGDTGKSILGLYEKYCPDVLLIDLNLSDGEGIRSVSGLTARYPKAKVAAISSLSDQTNVSRALQAGAEGYLLKNMKADSIVRAVEAVAHGDSYIHPQVTPWLVAEFCRLSETEEKAFYQSDIRAPYYLLTKREVDVLELLAAGNSNQEIAEVLFISEKTVKGHVSRILDKMYVEDRTQAVVAAIKNGWVKI</sequence>
<dbReference type="PROSITE" id="PS50110">
    <property type="entry name" value="RESPONSE_REGULATORY"/>
    <property type="match status" value="1"/>
</dbReference>
<dbReference type="SMART" id="SM00448">
    <property type="entry name" value="REC"/>
    <property type="match status" value="1"/>
</dbReference>
<dbReference type="InterPro" id="IPR058245">
    <property type="entry name" value="NreC/VraR/RcsB-like_REC"/>
</dbReference>
<dbReference type="InterPro" id="IPR001789">
    <property type="entry name" value="Sig_transdc_resp-reg_receiver"/>
</dbReference>
<dbReference type="KEGG" id="pmar:B0X71_18750"/>
<dbReference type="GO" id="GO:0006355">
    <property type="term" value="P:regulation of DNA-templated transcription"/>
    <property type="evidence" value="ECO:0007669"/>
    <property type="project" value="InterPro"/>
</dbReference>
<dbReference type="Pfam" id="PF00196">
    <property type="entry name" value="GerE"/>
    <property type="match status" value="1"/>
</dbReference>
<dbReference type="GO" id="GO:0000160">
    <property type="term" value="P:phosphorelay signal transduction system"/>
    <property type="evidence" value="ECO:0007669"/>
    <property type="project" value="InterPro"/>
</dbReference>
<dbReference type="PROSITE" id="PS50043">
    <property type="entry name" value="HTH_LUXR_2"/>
    <property type="match status" value="1"/>
</dbReference>
<keyword evidence="3 8" id="KW-0238">DNA-binding</keyword>
<dbReference type="GO" id="GO:0003677">
    <property type="term" value="F:DNA binding"/>
    <property type="evidence" value="ECO:0007669"/>
    <property type="project" value="UniProtKB-KW"/>
</dbReference>
<evidence type="ECO:0000259" key="7">
    <source>
        <dbReference type="PROSITE" id="PS50110"/>
    </source>
</evidence>
<dbReference type="EMBL" id="CP019641">
    <property type="protein sequence ID" value="AQQ55225.1"/>
    <property type="molecule type" value="Genomic_DNA"/>
</dbReference>
<dbReference type="PANTHER" id="PTHR45566">
    <property type="entry name" value="HTH-TYPE TRANSCRIPTIONAL REGULATOR YHJB-RELATED"/>
    <property type="match status" value="1"/>
</dbReference>
<keyword evidence="9" id="KW-1185">Reference proteome</keyword>
<dbReference type="InterPro" id="IPR000792">
    <property type="entry name" value="Tscrpt_reg_LuxR_C"/>
</dbReference>
<dbReference type="InterPro" id="IPR016032">
    <property type="entry name" value="Sig_transdc_resp-reg_C-effctor"/>
</dbReference>
<evidence type="ECO:0000256" key="1">
    <source>
        <dbReference type="ARBA" id="ARBA00022553"/>
    </source>
</evidence>
<dbReference type="CDD" id="cd06170">
    <property type="entry name" value="LuxR_C_like"/>
    <property type="match status" value="1"/>
</dbReference>